<accession>A0A420ARM8</accession>
<dbReference type="Proteomes" id="UP000286246">
    <property type="component" value="Unassembled WGS sequence"/>
</dbReference>
<evidence type="ECO:0000313" key="2">
    <source>
        <dbReference type="Proteomes" id="UP000286246"/>
    </source>
</evidence>
<sequence>MMKINRRYNVSILLGMLLCITACTKYQGYYEYENTEKVFNGNSLAYLQSKPGVFDSVLLVLDRLPYLKDAVANEKVTVFAPTNSTFQTALSNLNLVRDNQKKEHLSIQNLDIAQLDTLMTKYIGAGIVTTDSTLYIDGLFIETYGIRHPMHAQRIKENASGLVNGGAEIMYYSDTKNNSFQSQWIRASSQAVNIFTGNGVVHVLGGRHEFGFGDFLTRMNK</sequence>
<name>A0A420ARM8_SPHD1</name>
<dbReference type="AlphaFoldDB" id="A0A420ARM8"/>
<proteinExistence type="predicted"/>
<comment type="caution">
    <text evidence="1">The sequence shown here is derived from an EMBL/GenBank/DDBJ whole genome shotgun (WGS) entry which is preliminary data.</text>
</comment>
<dbReference type="RefSeq" id="WP_244211805.1">
    <property type="nucleotide sequence ID" value="NZ_RAPY01000004.1"/>
</dbReference>
<dbReference type="EMBL" id="RAPY01000004">
    <property type="protein sequence ID" value="RKE47077.1"/>
    <property type="molecule type" value="Genomic_DNA"/>
</dbReference>
<keyword evidence="2" id="KW-1185">Reference proteome</keyword>
<dbReference type="SUPFAM" id="SSF82153">
    <property type="entry name" value="FAS1 domain"/>
    <property type="match status" value="1"/>
</dbReference>
<organism evidence="1 2">
    <name type="scientific">Sphingobacterium detergens</name>
    <dbReference type="NCBI Taxonomy" id="1145106"/>
    <lineage>
        <taxon>Bacteria</taxon>
        <taxon>Pseudomonadati</taxon>
        <taxon>Bacteroidota</taxon>
        <taxon>Sphingobacteriia</taxon>
        <taxon>Sphingobacteriales</taxon>
        <taxon>Sphingobacteriaceae</taxon>
        <taxon>Sphingobacterium</taxon>
    </lineage>
</organism>
<evidence type="ECO:0000313" key="1">
    <source>
        <dbReference type="EMBL" id="RKE47077.1"/>
    </source>
</evidence>
<dbReference type="InterPro" id="IPR036378">
    <property type="entry name" value="FAS1_dom_sf"/>
</dbReference>
<gene>
    <name evidence="1" type="ORF">DFQ12_4236</name>
</gene>
<reference evidence="1 2" key="1">
    <citation type="submission" date="2018-09" db="EMBL/GenBank/DDBJ databases">
        <title>Genomic Encyclopedia of Type Strains, Phase III (KMG-III): the genomes of soil and plant-associated and newly described type strains.</title>
        <authorList>
            <person name="Whitman W."/>
        </authorList>
    </citation>
    <scope>NUCLEOTIDE SEQUENCE [LARGE SCALE GENOMIC DNA]</scope>
    <source>
        <strain evidence="1 2">CECT 7938</strain>
    </source>
</reference>
<protein>
    <submittedName>
        <fullName evidence="1">Fasciclin domain-containing protein</fullName>
    </submittedName>
</protein>
<dbReference type="Gene3D" id="2.30.180.10">
    <property type="entry name" value="FAS1 domain"/>
    <property type="match status" value="1"/>
</dbReference>